<dbReference type="OrthoDB" id="6794856at2"/>
<accession>F3L4W9</accession>
<dbReference type="GO" id="GO:0016788">
    <property type="term" value="F:hydrolase activity, acting on ester bonds"/>
    <property type="evidence" value="ECO:0007669"/>
    <property type="project" value="InterPro"/>
</dbReference>
<dbReference type="PANTHER" id="PTHR15162:SF7">
    <property type="entry name" value="SUCCINYLGLUTAMATE DESUCCINYLASE"/>
    <property type="match status" value="1"/>
</dbReference>
<dbReference type="Pfam" id="PF24827">
    <property type="entry name" value="AstE_AspA_cat"/>
    <property type="match status" value="1"/>
</dbReference>
<evidence type="ECO:0000256" key="1">
    <source>
        <dbReference type="ARBA" id="ARBA00001947"/>
    </source>
</evidence>
<proteinExistence type="predicted"/>
<evidence type="ECO:0000256" key="4">
    <source>
        <dbReference type="ARBA" id="ARBA00022833"/>
    </source>
</evidence>
<dbReference type="AlphaFoldDB" id="F3L4W9"/>
<dbReference type="InterPro" id="IPR055438">
    <property type="entry name" value="AstE_AspA_cat"/>
</dbReference>
<dbReference type="RefSeq" id="WP_009576887.1">
    <property type="nucleotide sequence ID" value="NZ_AEIG01000092.1"/>
</dbReference>
<dbReference type="Gene3D" id="3.40.630.10">
    <property type="entry name" value="Zn peptidases"/>
    <property type="match status" value="1"/>
</dbReference>
<evidence type="ECO:0000259" key="5">
    <source>
        <dbReference type="Pfam" id="PF24827"/>
    </source>
</evidence>
<dbReference type="PANTHER" id="PTHR15162">
    <property type="entry name" value="ASPARTOACYLASE"/>
    <property type="match status" value="1"/>
</dbReference>
<feature type="domain" description="Succinylglutamate desuccinylase/Aspartoacylase catalytic" evidence="5">
    <location>
        <begin position="34"/>
        <end position="203"/>
    </location>
</feature>
<name>F3L4W9_9GAMM</name>
<reference evidence="6 7" key="1">
    <citation type="journal article" date="2011" name="J. Bacteriol.">
        <title>Genome sequence of strain IMCC3088, a proteorhodopsin-containing marine bacterium belonging to the OM60/NOR5 clade.</title>
        <authorList>
            <person name="Jang Y."/>
            <person name="Oh H.M."/>
            <person name="Kang I."/>
            <person name="Lee K."/>
            <person name="Yang S.J."/>
            <person name="Cho J.C."/>
        </authorList>
    </citation>
    <scope>NUCLEOTIDE SEQUENCE [LARGE SCALE GENOMIC DNA]</scope>
    <source>
        <strain evidence="6 7">IMCC3088</strain>
    </source>
</reference>
<dbReference type="GO" id="GO:0046872">
    <property type="term" value="F:metal ion binding"/>
    <property type="evidence" value="ECO:0007669"/>
    <property type="project" value="UniProtKB-KW"/>
</dbReference>
<keyword evidence="2" id="KW-0479">Metal-binding</keyword>
<evidence type="ECO:0000256" key="3">
    <source>
        <dbReference type="ARBA" id="ARBA00022801"/>
    </source>
</evidence>
<dbReference type="Proteomes" id="UP000005615">
    <property type="component" value="Unassembled WGS sequence"/>
</dbReference>
<gene>
    <name evidence="6" type="ORF">IMCC3088_2747</name>
</gene>
<keyword evidence="3" id="KW-0378">Hydrolase</keyword>
<evidence type="ECO:0000313" key="6">
    <source>
        <dbReference type="EMBL" id="EGG28610.1"/>
    </source>
</evidence>
<dbReference type="SUPFAM" id="SSF53187">
    <property type="entry name" value="Zn-dependent exopeptidases"/>
    <property type="match status" value="1"/>
</dbReference>
<dbReference type="EMBL" id="AEIG01000092">
    <property type="protein sequence ID" value="EGG28610.1"/>
    <property type="molecule type" value="Genomic_DNA"/>
</dbReference>
<organism evidence="6 7">
    <name type="scientific">Aequoribacter fuscus</name>
    <dbReference type="NCBI Taxonomy" id="2518989"/>
    <lineage>
        <taxon>Bacteria</taxon>
        <taxon>Pseudomonadati</taxon>
        <taxon>Pseudomonadota</taxon>
        <taxon>Gammaproteobacteria</taxon>
        <taxon>Cellvibrionales</taxon>
        <taxon>Halieaceae</taxon>
        <taxon>Aequoribacter</taxon>
    </lineage>
</organism>
<sequence>MDNYPIEIGVPNITEFELGNTGVPYVWRWDSCSPGPVVMISALTHGNEICGAQVIMELLKAELRPTRGSLVLAFSNVHAFNTFEMKNPDKSRFVDEDFNRVWSSERLESSEGKVSLELMRAREMRNLIDQVDFLLDIHSMHEKCAPLLLSGPTDKGLKFAQSMGWPRDIIVDQGHKEGRRLRDYGDFNNEDSDKNALLIECGQHWEKGVIEAARSITGRFLLQLGIVDESALPMEWSAPTLVEQRAIVVTEAVVANSYEFVFVDEYFGLETIPHKGTVIAYDDGEAVITPYDECILVMPSLRQLRPGVTVVRFGYIA</sequence>
<evidence type="ECO:0000313" key="7">
    <source>
        <dbReference type="Proteomes" id="UP000005615"/>
    </source>
</evidence>
<evidence type="ECO:0000256" key="2">
    <source>
        <dbReference type="ARBA" id="ARBA00022723"/>
    </source>
</evidence>
<dbReference type="InterPro" id="IPR050178">
    <property type="entry name" value="AspA/AstE_fam"/>
</dbReference>
<keyword evidence="7" id="KW-1185">Reference proteome</keyword>
<dbReference type="eggNOG" id="COG3608">
    <property type="taxonomic scope" value="Bacteria"/>
</dbReference>
<protein>
    <submittedName>
        <fullName evidence="6">Succinylglutamate desuccinylase/aspartoacylase</fullName>
    </submittedName>
</protein>
<dbReference type="GO" id="GO:0005829">
    <property type="term" value="C:cytosol"/>
    <property type="evidence" value="ECO:0007669"/>
    <property type="project" value="TreeGrafter"/>
</dbReference>
<comment type="caution">
    <text evidence="6">The sequence shown here is derived from an EMBL/GenBank/DDBJ whole genome shotgun (WGS) entry which is preliminary data.</text>
</comment>
<keyword evidence="4" id="KW-0862">Zinc</keyword>
<dbReference type="STRING" id="2518989.IMCC3088_2747"/>
<comment type="cofactor">
    <cofactor evidence="1">
        <name>Zn(2+)</name>
        <dbReference type="ChEBI" id="CHEBI:29105"/>
    </cofactor>
</comment>